<protein>
    <recommendedName>
        <fullName evidence="3">(2Fe-2S) ferredoxin domain-containing protein</fullName>
    </recommendedName>
</protein>
<accession>A9W9T2</accession>
<dbReference type="EnsemblBacteria" id="ABY34568">
    <property type="protein sequence ID" value="ABY34568"/>
    <property type="gene ID" value="Caur_1340"/>
</dbReference>
<dbReference type="KEGG" id="cau:Caur_1340"/>
<name>A9W9T2_CHLAA</name>
<dbReference type="AlphaFoldDB" id="A9W9T2"/>
<gene>
    <name evidence="1" type="ordered locus">Caur_1340</name>
</gene>
<dbReference type="InterPro" id="IPR036249">
    <property type="entry name" value="Thioredoxin-like_sf"/>
</dbReference>
<keyword evidence="2" id="KW-1185">Reference proteome</keyword>
<evidence type="ECO:0000313" key="1">
    <source>
        <dbReference type="EMBL" id="ABY34568.1"/>
    </source>
</evidence>
<evidence type="ECO:0000313" key="2">
    <source>
        <dbReference type="Proteomes" id="UP000002008"/>
    </source>
</evidence>
<dbReference type="eggNOG" id="COG3411">
    <property type="taxonomic scope" value="Bacteria"/>
</dbReference>
<organism evidence="1 2">
    <name type="scientific">Chloroflexus aurantiacus (strain ATCC 29366 / DSM 635 / J-10-fl)</name>
    <dbReference type="NCBI Taxonomy" id="324602"/>
    <lineage>
        <taxon>Bacteria</taxon>
        <taxon>Bacillati</taxon>
        <taxon>Chloroflexota</taxon>
        <taxon>Chloroflexia</taxon>
        <taxon>Chloroflexales</taxon>
        <taxon>Chloroflexineae</taxon>
        <taxon>Chloroflexaceae</taxon>
        <taxon>Chloroflexus</taxon>
    </lineage>
</organism>
<dbReference type="Gene3D" id="3.40.30.10">
    <property type="entry name" value="Glutaredoxin"/>
    <property type="match status" value="1"/>
</dbReference>
<dbReference type="EMBL" id="CP000909">
    <property type="protein sequence ID" value="ABY34568.1"/>
    <property type="molecule type" value="Genomic_DNA"/>
</dbReference>
<dbReference type="InParanoid" id="A9W9T2"/>
<dbReference type="SUPFAM" id="SSF52833">
    <property type="entry name" value="Thioredoxin-like"/>
    <property type="match status" value="1"/>
</dbReference>
<dbReference type="Proteomes" id="UP000002008">
    <property type="component" value="Chromosome"/>
</dbReference>
<evidence type="ECO:0008006" key="3">
    <source>
        <dbReference type="Google" id="ProtNLM"/>
    </source>
</evidence>
<sequence length="83" mass="8902">MKRIYICLGPHCRGRGAADVHIALEDAIWRAGLSDQITCIAGSCQDRCTIGPNLLVYPGGRRFHGVTPTEIPTLIAQLADTGV</sequence>
<dbReference type="STRING" id="324602.Caur_1340"/>
<dbReference type="HOGENOM" id="CLU_2536468_0_0_0"/>
<proteinExistence type="predicted"/>
<dbReference type="CDD" id="cd02980">
    <property type="entry name" value="TRX_Fd_family"/>
    <property type="match status" value="1"/>
</dbReference>
<reference evidence="2" key="1">
    <citation type="journal article" date="2011" name="BMC Genomics">
        <title>Complete genome sequence of the filamentous anoxygenic phototrophic bacterium Chloroflexus aurantiacus.</title>
        <authorList>
            <person name="Tang K.H."/>
            <person name="Barry K."/>
            <person name="Chertkov O."/>
            <person name="Dalin E."/>
            <person name="Han C.S."/>
            <person name="Hauser L.J."/>
            <person name="Honchak B.M."/>
            <person name="Karbach L.E."/>
            <person name="Land M.L."/>
            <person name="Lapidus A."/>
            <person name="Larimer F.W."/>
            <person name="Mikhailova N."/>
            <person name="Pitluck S."/>
            <person name="Pierson B.K."/>
            <person name="Blankenship R.E."/>
        </authorList>
    </citation>
    <scope>NUCLEOTIDE SEQUENCE [LARGE SCALE GENOMIC DNA]</scope>
    <source>
        <strain evidence="2">ATCC 29366 / DSM 635 / J-10-fl</strain>
    </source>
</reference>